<keyword evidence="1 4" id="KW-0378">Hydrolase</keyword>
<sequence>MSPPHPVVIDCDPGTDDAIALLLALASPELEVRLVTAVGGNVGLGRTLANARAVVGLSGRAVPVMAGADRPIMGRFAAAAYVHGEDGLGGVALPEGPPAAPGLAADAIRALLRAAVPCSVTLIGIGPATNLGLALATEPALAAQVREIVLMTGAVGEGNVTPAAEFNAWNDPEALAILLQSGCPVTLATLETTAQALCTPARVAALRAQGGGAPLRAACEIMARVPPSARLGGAGHPEHDACAVAWAVAPHLFTTRDVHAGVELAGPSRGRTNIARFRLPGPANARLLEKLDAEGFFALLGERLAALP</sequence>
<proteinExistence type="predicted"/>
<protein>
    <submittedName>
        <fullName evidence="4">Cysteine hydrolase</fullName>
    </submittedName>
</protein>
<evidence type="ECO:0000313" key="4">
    <source>
        <dbReference type="EMBL" id="KAA5614213.1"/>
    </source>
</evidence>
<evidence type="ECO:0000256" key="1">
    <source>
        <dbReference type="ARBA" id="ARBA00022801"/>
    </source>
</evidence>
<dbReference type="InterPro" id="IPR015910">
    <property type="entry name" value="I/U_nuclsd_hydro_CS"/>
</dbReference>
<evidence type="ECO:0000256" key="2">
    <source>
        <dbReference type="ARBA" id="ARBA00023295"/>
    </source>
</evidence>
<dbReference type="PANTHER" id="PTHR12304:SF4">
    <property type="entry name" value="URIDINE NUCLEOSIDASE"/>
    <property type="match status" value="1"/>
</dbReference>
<dbReference type="OrthoDB" id="9797882at2"/>
<dbReference type="GO" id="GO:0008477">
    <property type="term" value="F:purine nucleosidase activity"/>
    <property type="evidence" value="ECO:0007669"/>
    <property type="project" value="TreeGrafter"/>
</dbReference>
<dbReference type="GO" id="GO:0005829">
    <property type="term" value="C:cytosol"/>
    <property type="evidence" value="ECO:0007669"/>
    <property type="project" value="TreeGrafter"/>
</dbReference>
<dbReference type="PANTHER" id="PTHR12304">
    <property type="entry name" value="INOSINE-URIDINE PREFERRING NUCLEOSIDE HYDROLASE"/>
    <property type="match status" value="1"/>
</dbReference>
<dbReference type="InterPro" id="IPR023186">
    <property type="entry name" value="IUNH"/>
</dbReference>
<dbReference type="Pfam" id="PF01156">
    <property type="entry name" value="IU_nuc_hydro"/>
    <property type="match status" value="1"/>
</dbReference>
<keyword evidence="2" id="KW-0326">Glycosidase</keyword>
<dbReference type="EMBL" id="VWPK01000003">
    <property type="protein sequence ID" value="KAA5614213.1"/>
    <property type="molecule type" value="Genomic_DNA"/>
</dbReference>
<evidence type="ECO:0000313" key="5">
    <source>
        <dbReference type="Proteomes" id="UP000325255"/>
    </source>
</evidence>
<dbReference type="InterPro" id="IPR036452">
    <property type="entry name" value="Ribo_hydro-like"/>
</dbReference>
<dbReference type="SUPFAM" id="SSF53590">
    <property type="entry name" value="Nucleoside hydrolase"/>
    <property type="match status" value="1"/>
</dbReference>
<name>A0A5M6J0V8_9PROT</name>
<feature type="domain" description="Inosine/uridine-preferring nucleoside hydrolase" evidence="3">
    <location>
        <begin position="7"/>
        <end position="297"/>
    </location>
</feature>
<gene>
    <name evidence="4" type="ORF">F1189_03025</name>
</gene>
<evidence type="ECO:0000259" key="3">
    <source>
        <dbReference type="Pfam" id="PF01156"/>
    </source>
</evidence>
<comment type="caution">
    <text evidence="4">The sequence shown here is derived from an EMBL/GenBank/DDBJ whole genome shotgun (WGS) entry which is preliminary data.</text>
</comment>
<reference evidence="4 5" key="1">
    <citation type="submission" date="2019-09" db="EMBL/GenBank/DDBJ databases">
        <title>Genome sequence of Rhodovastum atsumiense, a diverse member of the Acetobacteraceae family of non-sulfur purple photosynthetic bacteria.</title>
        <authorList>
            <person name="Meyer T."/>
            <person name="Kyndt J."/>
        </authorList>
    </citation>
    <scope>NUCLEOTIDE SEQUENCE [LARGE SCALE GENOMIC DNA]</scope>
    <source>
        <strain evidence="4 5">DSM 21279</strain>
    </source>
</reference>
<dbReference type="GO" id="GO:0045437">
    <property type="term" value="F:uridine nucleosidase activity"/>
    <property type="evidence" value="ECO:0007669"/>
    <property type="project" value="UniProtKB-ARBA"/>
</dbReference>
<accession>A0A5M6J0V8</accession>
<organism evidence="4 5">
    <name type="scientific">Rhodovastum atsumiense</name>
    <dbReference type="NCBI Taxonomy" id="504468"/>
    <lineage>
        <taxon>Bacteria</taxon>
        <taxon>Pseudomonadati</taxon>
        <taxon>Pseudomonadota</taxon>
        <taxon>Alphaproteobacteria</taxon>
        <taxon>Acetobacterales</taxon>
        <taxon>Acetobacteraceae</taxon>
        <taxon>Rhodovastum</taxon>
    </lineage>
</organism>
<dbReference type="Proteomes" id="UP000325255">
    <property type="component" value="Unassembled WGS sequence"/>
</dbReference>
<dbReference type="GO" id="GO:0006152">
    <property type="term" value="P:purine nucleoside catabolic process"/>
    <property type="evidence" value="ECO:0007669"/>
    <property type="project" value="TreeGrafter"/>
</dbReference>
<dbReference type="PROSITE" id="PS01247">
    <property type="entry name" value="IUNH"/>
    <property type="match status" value="1"/>
</dbReference>
<dbReference type="Gene3D" id="3.90.245.10">
    <property type="entry name" value="Ribonucleoside hydrolase-like"/>
    <property type="match status" value="1"/>
</dbReference>
<dbReference type="InterPro" id="IPR001910">
    <property type="entry name" value="Inosine/uridine_hydrolase_dom"/>
</dbReference>
<keyword evidence="5" id="KW-1185">Reference proteome</keyword>
<dbReference type="AlphaFoldDB" id="A0A5M6J0V8"/>